<sequence length="133" mass="14950">MKDANAKTDSMSTPSPAISSQLHRIIFGGERNSNFDEVIAALYEQSVRAPIYGSRTGDSLHLYSDNSIENAFKACAKVFENRVMAIGRPIETLDLCERLYFSINMHRKIRSVFDRKLKKQISNPADRPELGIG</sequence>
<accession>A0A7Y0RC23</accession>
<reference evidence="1 2" key="1">
    <citation type="submission" date="2020-04" db="EMBL/GenBank/DDBJ databases">
        <title>Marinobacter oceani sp. nov., isolated from marine solar saltern.</title>
        <authorList>
            <person name="Chen X.-Y."/>
        </authorList>
    </citation>
    <scope>NUCLEOTIDE SEQUENCE [LARGE SCALE GENOMIC DNA]</scope>
    <source>
        <strain evidence="1 2">W62</strain>
    </source>
</reference>
<evidence type="ECO:0000313" key="1">
    <source>
        <dbReference type="EMBL" id="NMT63467.1"/>
    </source>
</evidence>
<evidence type="ECO:0000313" key="2">
    <source>
        <dbReference type="Proteomes" id="UP000567186"/>
    </source>
</evidence>
<name>A0A7Y0RC23_9GAMM</name>
<dbReference type="AlphaFoldDB" id="A0A7Y0RC23"/>
<keyword evidence="2" id="KW-1185">Reference proteome</keyword>
<organism evidence="1 2">
    <name type="scientific">Marinobacter orientalis</name>
    <dbReference type="NCBI Taxonomy" id="1928859"/>
    <lineage>
        <taxon>Bacteria</taxon>
        <taxon>Pseudomonadati</taxon>
        <taxon>Pseudomonadota</taxon>
        <taxon>Gammaproteobacteria</taxon>
        <taxon>Pseudomonadales</taxon>
        <taxon>Marinobacteraceae</taxon>
        <taxon>Marinobacter</taxon>
    </lineage>
</organism>
<protein>
    <submittedName>
        <fullName evidence="1">Uncharacterized protein</fullName>
    </submittedName>
</protein>
<comment type="caution">
    <text evidence="1">The sequence shown here is derived from an EMBL/GenBank/DDBJ whole genome shotgun (WGS) entry which is preliminary data.</text>
</comment>
<dbReference type="Proteomes" id="UP000567186">
    <property type="component" value="Unassembled WGS sequence"/>
</dbReference>
<dbReference type="EMBL" id="JABCKY010000001">
    <property type="protein sequence ID" value="NMT63467.1"/>
    <property type="molecule type" value="Genomic_DNA"/>
</dbReference>
<dbReference type="RefSeq" id="WP_135955885.1">
    <property type="nucleotide sequence ID" value="NZ_JABCKY010000001.1"/>
</dbReference>
<gene>
    <name evidence="1" type="ORF">HIU99_07620</name>
</gene>
<proteinExistence type="predicted"/>